<feature type="region of interest" description="Disordered" evidence="1">
    <location>
        <begin position="71"/>
        <end position="99"/>
    </location>
</feature>
<evidence type="ECO:0000256" key="1">
    <source>
        <dbReference type="SAM" id="MobiDB-lite"/>
    </source>
</evidence>
<feature type="transmembrane region" description="Helical" evidence="2">
    <location>
        <begin position="34"/>
        <end position="56"/>
    </location>
</feature>
<accession>A0A8H7TDH5</accession>
<dbReference type="Proteomes" id="UP000664132">
    <property type="component" value="Unassembled WGS sequence"/>
</dbReference>
<dbReference type="AlphaFoldDB" id="A0A8H7TDH5"/>
<evidence type="ECO:0000313" key="3">
    <source>
        <dbReference type="EMBL" id="KAG4416813.1"/>
    </source>
</evidence>
<proteinExistence type="predicted"/>
<name>A0A8H7TDH5_9HELO</name>
<evidence type="ECO:0000256" key="2">
    <source>
        <dbReference type="SAM" id="Phobius"/>
    </source>
</evidence>
<protein>
    <submittedName>
        <fullName evidence="3">Uncharacterized protein</fullName>
    </submittedName>
</protein>
<gene>
    <name evidence="3" type="ORF">IFR04_010068</name>
</gene>
<organism evidence="3 4">
    <name type="scientific">Cadophora malorum</name>
    <dbReference type="NCBI Taxonomy" id="108018"/>
    <lineage>
        <taxon>Eukaryota</taxon>
        <taxon>Fungi</taxon>
        <taxon>Dikarya</taxon>
        <taxon>Ascomycota</taxon>
        <taxon>Pezizomycotina</taxon>
        <taxon>Leotiomycetes</taxon>
        <taxon>Helotiales</taxon>
        <taxon>Ploettnerulaceae</taxon>
        <taxon>Cadophora</taxon>
    </lineage>
</organism>
<reference evidence="3" key="1">
    <citation type="submission" date="2021-02" db="EMBL/GenBank/DDBJ databases">
        <title>Genome sequence Cadophora malorum strain M34.</title>
        <authorList>
            <person name="Stefanovic E."/>
            <person name="Vu D."/>
            <person name="Scully C."/>
            <person name="Dijksterhuis J."/>
            <person name="Roader J."/>
            <person name="Houbraken J."/>
        </authorList>
    </citation>
    <scope>NUCLEOTIDE SEQUENCE</scope>
    <source>
        <strain evidence="3">M34</strain>
    </source>
</reference>
<keyword evidence="2" id="KW-1133">Transmembrane helix</keyword>
<sequence length="99" mass="11094">MDNFNATSTNSTASVNTTTAAHMQLERGTGRPDIWLAAGYLTLVIIIILVILANVFHKRIRAAWSPYRSNARTKNGTHNRIRQGASDVDMNEAREMEDY</sequence>
<keyword evidence="4" id="KW-1185">Reference proteome</keyword>
<evidence type="ECO:0000313" key="4">
    <source>
        <dbReference type="Proteomes" id="UP000664132"/>
    </source>
</evidence>
<dbReference type="EMBL" id="JAFJYH010000174">
    <property type="protein sequence ID" value="KAG4416813.1"/>
    <property type="molecule type" value="Genomic_DNA"/>
</dbReference>
<comment type="caution">
    <text evidence="3">The sequence shown here is derived from an EMBL/GenBank/DDBJ whole genome shotgun (WGS) entry which is preliminary data.</text>
</comment>
<keyword evidence="2" id="KW-0472">Membrane</keyword>
<keyword evidence="2" id="KW-0812">Transmembrane</keyword>